<dbReference type="SMR" id="G1SL79"/>
<dbReference type="AlphaFoldDB" id="G1SL79"/>
<organism evidence="12 13">
    <name type="scientific">Oryctolagus cuniculus</name>
    <name type="common">Rabbit</name>
    <dbReference type="NCBI Taxonomy" id="9986"/>
    <lineage>
        <taxon>Eukaryota</taxon>
        <taxon>Metazoa</taxon>
        <taxon>Chordata</taxon>
        <taxon>Craniata</taxon>
        <taxon>Vertebrata</taxon>
        <taxon>Euteleostomi</taxon>
        <taxon>Mammalia</taxon>
        <taxon>Eutheria</taxon>
        <taxon>Euarchontoglires</taxon>
        <taxon>Glires</taxon>
        <taxon>Lagomorpha</taxon>
        <taxon>Leporidae</taxon>
        <taxon>Oryctolagus</taxon>
    </lineage>
</organism>
<dbReference type="KEGG" id="ocu:100358075"/>
<evidence type="ECO:0000256" key="11">
    <source>
        <dbReference type="RuleBase" id="RU363136"/>
    </source>
</evidence>
<dbReference type="eggNOG" id="ENOG502RWD8">
    <property type="taxonomic scope" value="Eukaryota"/>
</dbReference>
<keyword evidence="4 11" id="KW-0202">Cytokine</keyword>
<dbReference type="PaxDb" id="9986-ENSOCUP00000003605"/>
<keyword evidence="5 11" id="KW-0964">Secreted</keyword>
<keyword evidence="6 11" id="KW-0732">Signal</keyword>
<dbReference type="GO" id="GO:0002639">
    <property type="term" value="P:positive regulation of immunoglobulin production"/>
    <property type="evidence" value="ECO:0007669"/>
    <property type="project" value="Ensembl"/>
</dbReference>
<dbReference type="GO" id="GO:0038043">
    <property type="term" value="P:interleukin-5-mediated signaling pathway"/>
    <property type="evidence" value="ECO:0007669"/>
    <property type="project" value="Ensembl"/>
</dbReference>
<keyword evidence="8 11" id="KW-1015">Disulfide bond</keyword>
<evidence type="ECO:0000256" key="7">
    <source>
        <dbReference type="ARBA" id="ARBA00023030"/>
    </source>
</evidence>
<dbReference type="Ensembl" id="ENSOCUT00000004166.2">
    <property type="protein sequence ID" value="ENSOCUP00000003605.2"/>
    <property type="gene ID" value="ENSOCUG00000004171.2"/>
</dbReference>
<comment type="subcellular location">
    <subcellularLocation>
        <location evidence="1 11">Secreted</location>
    </subcellularLocation>
</comment>
<protein>
    <recommendedName>
        <fullName evidence="3 11">Interleukin-5</fullName>
    </recommendedName>
    <alternativeName>
        <fullName evidence="11">Eosinophil differentiation factor</fullName>
    </alternativeName>
</protein>
<accession>G1SL79</accession>
<comment type="subunit">
    <text evidence="10">Homodimer; disulfide-linked. Interacts with IL5RA. Interacts with CSF2RB.</text>
</comment>
<dbReference type="FunCoup" id="G1SL79">
    <property type="interactions" value="164"/>
</dbReference>
<dbReference type="GO" id="GO:0005137">
    <property type="term" value="F:interleukin-5 receptor binding"/>
    <property type="evidence" value="ECO:0007669"/>
    <property type="project" value="UniProtKB-UniRule"/>
</dbReference>
<evidence type="ECO:0000256" key="4">
    <source>
        <dbReference type="ARBA" id="ARBA00022514"/>
    </source>
</evidence>
<evidence type="ECO:0000256" key="2">
    <source>
        <dbReference type="ARBA" id="ARBA00006740"/>
    </source>
</evidence>
<dbReference type="OMA" id="VPTHKNH"/>
<evidence type="ECO:0000256" key="3">
    <source>
        <dbReference type="ARBA" id="ARBA00019463"/>
    </source>
</evidence>
<proteinExistence type="inferred from homology"/>
<feature type="signal peptide" evidence="11">
    <location>
        <begin position="1"/>
        <end position="19"/>
    </location>
</feature>
<dbReference type="PANTHER" id="PTHR48491:SF1">
    <property type="entry name" value="INTERLEUKIN-5"/>
    <property type="match status" value="1"/>
</dbReference>
<reference evidence="12" key="3">
    <citation type="submission" date="2025-09" db="UniProtKB">
        <authorList>
            <consortium name="Ensembl"/>
        </authorList>
    </citation>
    <scope>IDENTIFICATION</scope>
    <source>
        <strain evidence="12">Thorbecke</strain>
    </source>
</reference>
<comment type="similarity">
    <text evidence="2 11">Belongs to the IL-5 family.</text>
</comment>
<dbReference type="GO" id="GO:0005615">
    <property type="term" value="C:extracellular space"/>
    <property type="evidence" value="ECO:0007669"/>
    <property type="project" value="UniProtKB-UniRule"/>
</dbReference>
<dbReference type="InterPro" id="IPR000186">
    <property type="entry name" value="IL-5"/>
</dbReference>
<keyword evidence="13" id="KW-1185">Reference proteome</keyword>
<dbReference type="GO" id="GO:0008083">
    <property type="term" value="F:growth factor activity"/>
    <property type="evidence" value="ECO:0007669"/>
    <property type="project" value="UniProtKB-UniRule"/>
</dbReference>
<evidence type="ECO:0000256" key="1">
    <source>
        <dbReference type="ARBA" id="ARBA00004613"/>
    </source>
</evidence>
<dbReference type="EMBL" id="AAGW02027914">
    <property type="status" value="NOT_ANNOTATED_CDS"/>
    <property type="molecule type" value="Genomic_DNA"/>
</dbReference>
<dbReference type="GO" id="GO:0006955">
    <property type="term" value="P:immune response"/>
    <property type="evidence" value="ECO:0007669"/>
    <property type="project" value="UniProtKB-UniRule"/>
</dbReference>
<dbReference type="GO" id="GO:0071803">
    <property type="term" value="P:positive regulation of podosome assembly"/>
    <property type="evidence" value="ECO:0007669"/>
    <property type="project" value="Ensembl"/>
</dbReference>
<dbReference type="STRING" id="9986.ENSOCUP00000003605"/>
<dbReference type="GO" id="GO:0045944">
    <property type="term" value="P:positive regulation of transcription by RNA polymerase II"/>
    <property type="evidence" value="ECO:0007669"/>
    <property type="project" value="Ensembl"/>
</dbReference>
<dbReference type="CTD" id="3567"/>
<keyword evidence="7 11" id="KW-0339">Growth factor</keyword>
<name>G1SL79_RABIT</name>
<reference evidence="12" key="2">
    <citation type="submission" date="2025-08" db="UniProtKB">
        <authorList>
            <consortium name="Ensembl"/>
        </authorList>
    </citation>
    <scope>IDENTIFICATION</scope>
    <source>
        <strain evidence="12">Thorbecke</strain>
    </source>
</reference>
<keyword evidence="9 11" id="KW-0325">Glycoprotein</keyword>
<evidence type="ECO:0000256" key="6">
    <source>
        <dbReference type="ARBA" id="ARBA00022729"/>
    </source>
</evidence>
<dbReference type="Gene3D" id="1.20.1250.10">
    <property type="match status" value="1"/>
</dbReference>
<dbReference type="HOGENOM" id="CLU_156269_0_0_1"/>
<dbReference type="PRINTS" id="PR00432">
    <property type="entry name" value="INTERLEUKIN5"/>
</dbReference>
<evidence type="ECO:0000256" key="10">
    <source>
        <dbReference type="ARBA" id="ARBA00034135"/>
    </source>
</evidence>
<dbReference type="GO" id="GO:0030222">
    <property type="term" value="P:eosinophil differentiation"/>
    <property type="evidence" value="ECO:0007669"/>
    <property type="project" value="Ensembl"/>
</dbReference>
<dbReference type="Bgee" id="ENSOCUG00000004171">
    <property type="expression patterns" value="Expressed in blood and 12 other cell types or tissues"/>
</dbReference>
<dbReference type="GeneTree" id="ENSGT00390000016991"/>
<comment type="function">
    <text evidence="11">Homodimeric cytokine expressed predominantly by T-lymphocytes and NK cells that plays an important role in the survival, differentiation, and chemotaxis of eosinophils. Acts also on activated and resting B-cells to induce immunoglobulin production, growth, and differentiation. Mechanistically, exerts its biological effects through a receptor composed of IL5RA subunit and the cytokine receptor common subunit beta/CSF2RB. Binding to the receptor leads to activation of various kinases including LYN, SYK and JAK2 and thereby propagates signals through the RAS-MAPK and JAK-STAT5 pathways respectively.</text>
</comment>
<evidence type="ECO:0000256" key="5">
    <source>
        <dbReference type="ARBA" id="ARBA00022525"/>
    </source>
</evidence>
<evidence type="ECO:0000256" key="9">
    <source>
        <dbReference type="ARBA" id="ARBA00023180"/>
    </source>
</evidence>
<dbReference type="Proteomes" id="UP000001811">
    <property type="component" value="Chromosome 3"/>
</dbReference>
<dbReference type="OrthoDB" id="9446172at2759"/>
<dbReference type="RefSeq" id="XP_002710247.1">
    <property type="nucleotide sequence ID" value="XM_002710201.5"/>
</dbReference>
<feature type="chain" id="PRO_5009030696" description="Interleukin-5" evidence="11">
    <location>
        <begin position="20"/>
        <end position="134"/>
    </location>
</feature>
<dbReference type="GeneID" id="100358075"/>
<dbReference type="GO" id="GO:0005125">
    <property type="term" value="F:cytokine activity"/>
    <property type="evidence" value="ECO:0007669"/>
    <property type="project" value="UniProtKB-UniRule"/>
</dbReference>
<evidence type="ECO:0000256" key="8">
    <source>
        <dbReference type="ARBA" id="ARBA00023157"/>
    </source>
</evidence>
<evidence type="ECO:0000313" key="13">
    <source>
        <dbReference type="Proteomes" id="UP000001811"/>
    </source>
</evidence>
<dbReference type="Pfam" id="PF02025">
    <property type="entry name" value="IL5"/>
    <property type="match status" value="1"/>
</dbReference>
<dbReference type="SUPFAM" id="SSF47266">
    <property type="entry name" value="4-helical cytokines"/>
    <property type="match status" value="1"/>
</dbReference>
<dbReference type="PANTHER" id="PTHR48491">
    <property type="entry name" value="INTERLEUKIN-5"/>
    <property type="match status" value="1"/>
</dbReference>
<evidence type="ECO:0000313" key="12">
    <source>
        <dbReference type="Ensembl" id="ENSOCUP00000003605.2"/>
    </source>
</evidence>
<sequence length="134" mass="15475">MRMLLHWTLLALGAAYVCAMATEIRMSTVVKETLTLLSTYQSLLIGNETLMIPVPVHKNHHLCIEETFRGVDTLKAQIVQGEAMDNLFQNLYLIKKYIDLQKKKCGEERRGVKHFLDYLQEFLGVINTEWTMES</sequence>
<reference evidence="12 13" key="1">
    <citation type="journal article" date="2011" name="Nature">
        <title>A high-resolution map of human evolutionary constraint using 29 mammals.</title>
        <authorList>
            <person name="Lindblad-Toh K."/>
            <person name="Garber M."/>
            <person name="Zuk O."/>
            <person name="Lin M.F."/>
            <person name="Parker B.J."/>
            <person name="Washietl S."/>
            <person name="Kheradpour P."/>
            <person name="Ernst J."/>
            <person name="Jordan G."/>
            <person name="Mauceli E."/>
            <person name="Ward L.D."/>
            <person name="Lowe C.B."/>
            <person name="Holloway A.K."/>
            <person name="Clamp M."/>
            <person name="Gnerre S."/>
            <person name="Alfoldi J."/>
            <person name="Beal K."/>
            <person name="Chang J."/>
            <person name="Clawson H."/>
            <person name="Cuff J."/>
            <person name="Di Palma F."/>
            <person name="Fitzgerald S."/>
            <person name="Flicek P."/>
            <person name="Guttman M."/>
            <person name="Hubisz M.J."/>
            <person name="Jaffe D.B."/>
            <person name="Jungreis I."/>
            <person name="Kent W.J."/>
            <person name="Kostka D."/>
            <person name="Lara M."/>
            <person name="Martins A.L."/>
            <person name="Massingham T."/>
            <person name="Moltke I."/>
            <person name="Raney B.J."/>
            <person name="Rasmussen M.D."/>
            <person name="Robinson J."/>
            <person name="Stark A."/>
            <person name="Vilella A.J."/>
            <person name="Wen J."/>
            <person name="Xie X."/>
            <person name="Zody M.C."/>
            <person name="Baldwin J."/>
            <person name="Bloom T."/>
            <person name="Chin C.W."/>
            <person name="Heiman D."/>
            <person name="Nicol R."/>
            <person name="Nusbaum C."/>
            <person name="Young S."/>
            <person name="Wilkinson J."/>
            <person name="Worley K.C."/>
            <person name="Kovar C.L."/>
            <person name="Muzny D.M."/>
            <person name="Gibbs R.A."/>
            <person name="Cree A."/>
            <person name="Dihn H.H."/>
            <person name="Fowler G."/>
            <person name="Jhangiani S."/>
            <person name="Joshi V."/>
            <person name="Lee S."/>
            <person name="Lewis L.R."/>
            <person name="Nazareth L.V."/>
            <person name="Okwuonu G."/>
            <person name="Santibanez J."/>
            <person name="Warren W.C."/>
            <person name="Mardis E.R."/>
            <person name="Weinstock G.M."/>
            <person name="Wilson R.K."/>
            <person name="Delehaunty K."/>
            <person name="Dooling D."/>
            <person name="Fronik C."/>
            <person name="Fulton L."/>
            <person name="Fulton B."/>
            <person name="Graves T."/>
            <person name="Minx P."/>
            <person name="Sodergren E."/>
            <person name="Birney E."/>
            <person name="Margulies E.H."/>
            <person name="Herrero J."/>
            <person name="Green E.D."/>
            <person name="Haussler D."/>
            <person name="Siepel A."/>
            <person name="Goldman N."/>
            <person name="Pollard K.S."/>
            <person name="Pedersen J.S."/>
            <person name="Lander E.S."/>
            <person name="Kellis M."/>
        </authorList>
    </citation>
    <scope>NUCLEOTIDE SEQUENCE [LARGE SCALE GENOMIC DNA]</scope>
    <source>
        <strain evidence="12 13">Thorbecke inbred</strain>
    </source>
</reference>
<dbReference type="InParanoid" id="G1SL79"/>
<dbReference type="InterPro" id="IPR009079">
    <property type="entry name" value="4_helix_cytokine-like_core"/>
</dbReference>
<gene>
    <name evidence="11 12" type="primary">IL5</name>
</gene>